<dbReference type="Proteomes" id="UP000024635">
    <property type="component" value="Unassembled WGS sequence"/>
</dbReference>
<evidence type="ECO:0000313" key="3">
    <source>
        <dbReference type="Proteomes" id="UP000024635"/>
    </source>
</evidence>
<accession>A0A016SC76</accession>
<comment type="caution">
    <text evidence="2">The sequence shown here is derived from an EMBL/GenBank/DDBJ whole genome shotgun (WGS) entry which is preliminary data.</text>
</comment>
<protein>
    <submittedName>
        <fullName evidence="2">Uncharacterized protein</fullName>
    </submittedName>
</protein>
<keyword evidence="3" id="KW-1185">Reference proteome</keyword>
<gene>
    <name evidence="2" type="primary">Acey_s0255.g321</name>
    <name evidence="2" type="ORF">Y032_0255g321</name>
</gene>
<feature type="region of interest" description="Disordered" evidence="1">
    <location>
        <begin position="101"/>
        <end position="133"/>
    </location>
</feature>
<feature type="compositionally biased region" description="Polar residues" evidence="1">
    <location>
        <begin position="107"/>
        <end position="119"/>
    </location>
</feature>
<proteinExistence type="predicted"/>
<organism evidence="2 3">
    <name type="scientific">Ancylostoma ceylanicum</name>
    <dbReference type="NCBI Taxonomy" id="53326"/>
    <lineage>
        <taxon>Eukaryota</taxon>
        <taxon>Metazoa</taxon>
        <taxon>Ecdysozoa</taxon>
        <taxon>Nematoda</taxon>
        <taxon>Chromadorea</taxon>
        <taxon>Rhabditida</taxon>
        <taxon>Rhabditina</taxon>
        <taxon>Rhabditomorpha</taxon>
        <taxon>Strongyloidea</taxon>
        <taxon>Ancylostomatidae</taxon>
        <taxon>Ancylostomatinae</taxon>
        <taxon>Ancylostoma</taxon>
    </lineage>
</organism>
<name>A0A016SC76_9BILA</name>
<dbReference type="STRING" id="53326.A0A016SC76"/>
<evidence type="ECO:0000313" key="2">
    <source>
        <dbReference type="EMBL" id="EYB87899.1"/>
    </source>
</evidence>
<feature type="compositionally biased region" description="Low complexity" evidence="1">
    <location>
        <begin position="120"/>
        <end position="133"/>
    </location>
</feature>
<dbReference type="EMBL" id="JARK01001591">
    <property type="protein sequence ID" value="EYB87899.1"/>
    <property type="molecule type" value="Genomic_DNA"/>
</dbReference>
<reference evidence="3" key="1">
    <citation type="journal article" date="2015" name="Nat. Genet.">
        <title>The genome and transcriptome of the zoonotic hookworm Ancylostoma ceylanicum identify infection-specific gene families.</title>
        <authorList>
            <person name="Schwarz E.M."/>
            <person name="Hu Y."/>
            <person name="Antoshechkin I."/>
            <person name="Miller M.M."/>
            <person name="Sternberg P.W."/>
            <person name="Aroian R.V."/>
        </authorList>
    </citation>
    <scope>NUCLEOTIDE SEQUENCE</scope>
    <source>
        <strain evidence="3">HY135</strain>
    </source>
</reference>
<sequence length="188" mass="21038">MVEDINEDYTRLLGTIIKIRNVSRAEAPNRSSRRISSSTRAHLAKRRHMDRQANQQNQQRLTEDQANFVRSRLLDAAHRKRSLKMEKRALAKYLLSIPSSKAPDGTDCSSRPGTSNFLHSSSLGQTTTGSSPGKEFLPFLMSEVRHTIETMPRGKALGTDGIIVEHLQACDTTLYTARARRFPLSGGM</sequence>
<feature type="region of interest" description="Disordered" evidence="1">
    <location>
        <begin position="26"/>
        <end position="61"/>
    </location>
</feature>
<evidence type="ECO:0000256" key="1">
    <source>
        <dbReference type="SAM" id="MobiDB-lite"/>
    </source>
</evidence>
<dbReference type="AlphaFoldDB" id="A0A016SC76"/>